<dbReference type="AlphaFoldDB" id="A0A6V7KDH9"/>
<dbReference type="InterPro" id="IPR039771">
    <property type="entry name" value="Csl4"/>
</dbReference>
<dbReference type="GO" id="GO:0006396">
    <property type="term" value="P:RNA processing"/>
    <property type="evidence" value="ECO:0007669"/>
    <property type="project" value="InterPro"/>
</dbReference>
<dbReference type="EMBL" id="CADCXW020000026">
    <property type="protein sequence ID" value="CAD1560527.1"/>
    <property type="molecule type" value="Genomic_DNA"/>
</dbReference>
<keyword evidence="2" id="KW-0271">Exosome</keyword>
<evidence type="ECO:0000313" key="3">
    <source>
        <dbReference type="EMBL" id="CAD1560527.1"/>
    </source>
</evidence>
<dbReference type="PANTHER" id="PTHR12686">
    <property type="entry name" value="3'-5' EXORIBONUCLEASE CSL4-RELATED"/>
    <property type="match status" value="1"/>
</dbReference>
<accession>A0A6V7KDH9</accession>
<gene>
    <name evidence="3" type="ORF">BBRV_LOCUS72767</name>
</gene>
<dbReference type="Gene3D" id="2.40.50.140">
    <property type="entry name" value="Nucleic acid-binding proteins"/>
    <property type="match status" value="1"/>
</dbReference>
<protein>
    <submittedName>
        <fullName evidence="3">Uncharacterized protein</fullName>
    </submittedName>
</protein>
<dbReference type="GO" id="GO:0005730">
    <property type="term" value="C:nucleolus"/>
    <property type="evidence" value="ECO:0007669"/>
    <property type="project" value="UniProtKB-SubCell"/>
</dbReference>
<evidence type="ECO:0000256" key="1">
    <source>
        <dbReference type="ARBA" id="ARBA00004604"/>
    </source>
</evidence>
<name>A0A6V7KDH9_9HYME</name>
<evidence type="ECO:0000256" key="2">
    <source>
        <dbReference type="ARBA" id="ARBA00022835"/>
    </source>
</evidence>
<reference evidence="3" key="1">
    <citation type="submission" date="2020-07" db="EMBL/GenBank/DDBJ databases">
        <authorList>
            <person name="Ferguson B K."/>
        </authorList>
    </citation>
    <scope>NUCLEOTIDE SEQUENCE</scope>
    <source>
        <strain evidence="3">L06</strain>
    </source>
</reference>
<comment type="subcellular location">
    <subcellularLocation>
        <location evidence="1">Nucleus</location>
        <location evidence="1">Nucleolus</location>
    </subcellularLocation>
</comment>
<organism evidence="3">
    <name type="scientific">Bracon brevicornis</name>
    <dbReference type="NCBI Taxonomy" id="1563983"/>
    <lineage>
        <taxon>Eukaryota</taxon>
        <taxon>Metazoa</taxon>
        <taxon>Ecdysozoa</taxon>
        <taxon>Arthropoda</taxon>
        <taxon>Hexapoda</taxon>
        <taxon>Insecta</taxon>
        <taxon>Pterygota</taxon>
        <taxon>Neoptera</taxon>
        <taxon>Endopterygota</taxon>
        <taxon>Hymenoptera</taxon>
        <taxon>Apocrita</taxon>
        <taxon>Ichneumonoidea</taxon>
        <taxon>Braconidae</taxon>
        <taxon>Braconinae</taxon>
        <taxon>Bracon</taxon>
    </lineage>
</organism>
<dbReference type="PANTHER" id="PTHR12686:SF8">
    <property type="entry name" value="EXOSOME COMPLEX COMPONENT CSL4"/>
    <property type="match status" value="1"/>
</dbReference>
<sequence>MPMTEPHTYTLSTAENELGVVVAHSDEGLYTLHYFIYILRRKTKKNLCFPGISMVPISWTEMQCPKTLTKEFRKVAKVVPEHVITET</sequence>
<dbReference type="GO" id="GO:0005737">
    <property type="term" value="C:cytoplasm"/>
    <property type="evidence" value="ECO:0007669"/>
    <property type="project" value="TreeGrafter"/>
</dbReference>
<dbReference type="GO" id="GO:0000176">
    <property type="term" value="C:nuclear exosome (RNase complex)"/>
    <property type="evidence" value="ECO:0007669"/>
    <property type="project" value="TreeGrafter"/>
</dbReference>
<proteinExistence type="predicted"/>
<dbReference type="InterPro" id="IPR012340">
    <property type="entry name" value="NA-bd_OB-fold"/>
</dbReference>